<dbReference type="InterPro" id="IPR013097">
    <property type="entry name" value="Dabb"/>
</dbReference>
<organism evidence="2 3">
    <name type="scientific">Streptomyces griseoaurantiacus</name>
    <dbReference type="NCBI Taxonomy" id="68213"/>
    <lineage>
        <taxon>Bacteria</taxon>
        <taxon>Bacillati</taxon>
        <taxon>Actinomycetota</taxon>
        <taxon>Actinomycetes</taxon>
        <taxon>Kitasatosporales</taxon>
        <taxon>Streptomycetaceae</taxon>
        <taxon>Streptomyces</taxon>
        <taxon>Streptomyces aurantiacus group</taxon>
    </lineage>
</organism>
<proteinExistence type="predicted"/>
<accession>A0A1G7TXX3</accession>
<name>A0A1G7TXX3_9ACTN</name>
<evidence type="ECO:0000313" key="2">
    <source>
        <dbReference type="EMBL" id="SDG40018.1"/>
    </source>
</evidence>
<dbReference type="PROSITE" id="PS51502">
    <property type="entry name" value="S_R_A_B_BARREL"/>
    <property type="match status" value="1"/>
</dbReference>
<evidence type="ECO:0000259" key="1">
    <source>
        <dbReference type="PROSITE" id="PS51502"/>
    </source>
</evidence>
<sequence length="117" mass="12970">MIHHLLFFWFRKDASQAEVEEVLAGMRSFATIPAVKSLSISENRDFPETSAPFTHAAVLTFDDVVGRNTYLADDLHQAVRRRAMSVLGELRTISVDTGRAAESVARDESRAPDGFSS</sequence>
<dbReference type="SMART" id="SM00886">
    <property type="entry name" value="Dabb"/>
    <property type="match status" value="1"/>
</dbReference>
<dbReference type="Pfam" id="PF07876">
    <property type="entry name" value="Dabb"/>
    <property type="match status" value="1"/>
</dbReference>
<dbReference type="Proteomes" id="UP000198614">
    <property type="component" value="Unassembled WGS sequence"/>
</dbReference>
<gene>
    <name evidence="2" type="ORF">SAMN05216260_1194</name>
</gene>
<evidence type="ECO:0000313" key="3">
    <source>
        <dbReference type="Proteomes" id="UP000198614"/>
    </source>
</evidence>
<feature type="domain" description="Stress-response A/B barrel" evidence="1">
    <location>
        <begin position="2"/>
        <end position="95"/>
    </location>
</feature>
<dbReference type="SUPFAM" id="SSF54909">
    <property type="entry name" value="Dimeric alpha+beta barrel"/>
    <property type="match status" value="1"/>
</dbReference>
<dbReference type="InterPro" id="IPR011008">
    <property type="entry name" value="Dimeric_a/b-barrel"/>
</dbReference>
<dbReference type="AlphaFoldDB" id="A0A1G7TXX3"/>
<reference evidence="2 3" key="1">
    <citation type="submission" date="2016-10" db="EMBL/GenBank/DDBJ databases">
        <authorList>
            <person name="de Groot N.N."/>
        </authorList>
    </citation>
    <scope>NUCLEOTIDE SEQUENCE [LARGE SCALE GENOMIC DNA]</scope>
    <source>
        <strain evidence="2 3">CGMCC 4.1859</strain>
    </source>
</reference>
<dbReference type="Gene3D" id="3.30.70.100">
    <property type="match status" value="1"/>
</dbReference>
<protein>
    <submittedName>
        <fullName evidence="2">Stress responsive A/B Barrel Domain</fullName>
    </submittedName>
</protein>
<dbReference type="EMBL" id="FNAX01000019">
    <property type="protein sequence ID" value="SDG40018.1"/>
    <property type="molecule type" value="Genomic_DNA"/>
</dbReference>